<feature type="transmembrane region" description="Helical" evidence="7">
    <location>
        <begin position="47"/>
        <end position="68"/>
    </location>
</feature>
<keyword evidence="3 7" id="KW-0812">Transmembrane</keyword>
<gene>
    <name evidence="8" type="ORF">Sradi_0238200</name>
</gene>
<keyword evidence="4 7" id="KW-1133">Transmembrane helix</keyword>
<dbReference type="InterPro" id="IPR036259">
    <property type="entry name" value="MFS_trans_sf"/>
</dbReference>
<evidence type="ECO:0000313" key="8">
    <source>
        <dbReference type="EMBL" id="KAL0435303.1"/>
    </source>
</evidence>
<evidence type="ECO:0000256" key="1">
    <source>
        <dbReference type="ARBA" id="ARBA00004141"/>
    </source>
</evidence>
<accession>A0AAW2W1P6</accession>
<evidence type="ECO:0000256" key="3">
    <source>
        <dbReference type="ARBA" id="ARBA00022692"/>
    </source>
</evidence>
<dbReference type="AlphaFoldDB" id="A0AAW2W1P6"/>
<evidence type="ECO:0000256" key="5">
    <source>
        <dbReference type="ARBA" id="ARBA00023136"/>
    </source>
</evidence>
<evidence type="ECO:0000256" key="7">
    <source>
        <dbReference type="SAM" id="Phobius"/>
    </source>
</evidence>
<feature type="transmembrane region" description="Helical" evidence="7">
    <location>
        <begin position="20"/>
        <end position="41"/>
    </location>
</feature>
<evidence type="ECO:0000256" key="6">
    <source>
        <dbReference type="ARBA" id="ARBA00044504"/>
    </source>
</evidence>
<protein>
    <submittedName>
        <fullName evidence="8">Protein NRT1/ PTR FAMILY 6.3</fullName>
    </submittedName>
</protein>
<comment type="similarity">
    <text evidence="2">Belongs to the major facilitator superfamily. Proton-dependent oligopeptide transporter (POT/PTR) (TC 2.A.17) family.</text>
</comment>
<feature type="transmembrane region" description="Helical" evidence="7">
    <location>
        <begin position="115"/>
        <end position="133"/>
    </location>
</feature>
<sequence length="201" mass="22411">MSTMVLYFHRALFFDISPSANTLTNFLGSTFLLTVLGGFVSDTYLNRLHTCLIFGFLEIMGSIAALGADQFDRKDPKGAKAVASYFNYFQFSTTVGSLIGVTLVVWIALNKGWHWAFFTGLAAAFIGFVVLALGKNFYLFQPLADSPIIRISQVILAAVHNRHLELPENLMSCMKLMIKKEIPLKISFYTPTSSGMLRFKN</sequence>
<comment type="caution">
    <text evidence="8">The sequence shown here is derived from an EMBL/GenBank/DDBJ whole genome shotgun (WGS) entry which is preliminary data.</text>
</comment>
<feature type="transmembrane region" description="Helical" evidence="7">
    <location>
        <begin position="88"/>
        <end position="109"/>
    </location>
</feature>
<dbReference type="Gene3D" id="1.20.1250.20">
    <property type="entry name" value="MFS general substrate transporter like domains"/>
    <property type="match status" value="2"/>
</dbReference>
<keyword evidence="5 7" id="KW-0472">Membrane</keyword>
<evidence type="ECO:0000256" key="2">
    <source>
        <dbReference type="ARBA" id="ARBA00005982"/>
    </source>
</evidence>
<dbReference type="PANTHER" id="PTHR11654">
    <property type="entry name" value="OLIGOPEPTIDE TRANSPORTER-RELATED"/>
    <property type="match status" value="1"/>
</dbReference>
<name>A0AAW2W1P6_SESRA</name>
<comment type="similarity">
    <text evidence="6">Belongs to the major facilitator superfamily. Phosphate:H(+) symporter (TC 2.A.1.9) family.</text>
</comment>
<dbReference type="GO" id="GO:0016020">
    <property type="term" value="C:membrane"/>
    <property type="evidence" value="ECO:0007669"/>
    <property type="project" value="UniProtKB-SubCell"/>
</dbReference>
<comment type="subcellular location">
    <subcellularLocation>
        <location evidence="1">Membrane</location>
        <topology evidence="1">Multi-pass membrane protein</topology>
    </subcellularLocation>
</comment>
<evidence type="ECO:0000256" key="4">
    <source>
        <dbReference type="ARBA" id="ARBA00022989"/>
    </source>
</evidence>
<reference evidence="8" key="2">
    <citation type="journal article" date="2024" name="Plant">
        <title>Genomic evolution and insights into agronomic trait innovations of Sesamum species.</title>
        <authorList>
            <person name="Miao H."/>
            <person name="Wang L."/>
            <person name="Qu L."/>
            <person name="Liu H."/>
            <person name="Sun Y."/>
            <person name="Le M."/>
            <person name="Wang Q."/>
            <person name="Wei S."/>
            <person name="Zheng Y."/>
            <person name="Lin W."/>
            <person name="Duan Y."/>
            <person name="Cao H."/>
            <person name="Xiong S."/>
            <person name="Wang X."/>
            <person name="Wei L."/>
            <person name="Li C."/>
            <person name="Ma Q."/>
            <person name="Ju M."/>
            <person name="Zhao R."/>
            <person name="Li G."/>
            <person name="Mu C."/>
            <person name="Tian Q."/>
            <person name="Mei H."/>
            <person name="Zhang T."/>
            <person name="Gao T."/>
            <person name="Zhang H."/>
        </authorList>
    </citation>
    <scope>NUCLEOTIDE SEQUENCE</scope>
    <source>
        <strain evidence="8">G02</strain>
    </source>
</reference>
<organism evidence="8">
    <name type="scientific">Sesamum radiatum</name>
    <name type="common">Black benniseed</name>
    <dbReference type="NCBI Taxonomy" id="300843"/>
    <lineage>
        <taxon>Eukaryota</taxon>
        <taxon>Viridiplantae</taxon>
        <taxon>Streptophyta</taxon>
        <taxon>Embryophyta</taxon>
        <taxon>Tracheophyta</taxon>
        <taxon>Spermatophyta</taxon>
        <taxon>Magnoliopsida</taxon>
        <taxon>eudicotyledons</taxon>
        <taxon>Gunneridae</taxon>
        <taxon>Pentapetalae</taxon>
        <taxon>asterids</taxon>
        <taxon>lamiids</taxon>
        <taxon>Lamiales</taxon>
        <taxon>Pedaliaceae</taxon>
        <taxon>Sesamum</taxon>
    </lineage>
</organism>
<dbReference type="InterPro" id="IPR000109">
    <property type="entry name" value="POT_fam"/>
</dbReference>
<dbReference type="EMBL" id="JACGWJ010000002">
    <property type="protein sequence ID" value="KAL0435303.1"/>
    <property type="molecule type" value="Genomic_DNA"/>
</dbReference>
<dbReference type="Pfam" id="PF00854">
    <property type="entry name" value="PTR2"/>
    <property type="match status" value="1"/>
</dbReference>
<dbReference type="SUPFAM" id="SSF103473">
    <property type="entry name" value="MFS general substrate transporter"/>
    <property type="match status" value="1"/>
</dbReference>
<dbReference type="GO" id="GO:0022857">
    <property type="term" value="F:transmembrane transporter activity"/>
    <property type="evidence" value="ECO:0007669"/>
    <property type="project" value="InterPro"/>
</dbReference>
<proteinExistence type="inferred from homology"/>
<reference evidence="8" key="1">
    <citation type="submission" date="2020-06" db="EMBL/GenBank/DDBJ databases">
        <authorList>
            <person name="Li T."/>
            <person name="Hu X."/>
            <person name="Zhang T."/>
            <person name="Song X."/>
            <person name="Zhang H."/>
            <person name="Dai N."/>
            <person name="Sheng W."/>
            <person name="Hou X."/>
            <person name="Wei L."/>
        </authorList>
    </citation>
    <scope>NUCLEOTIDE SEQUENCE</scope>
    <source>
        <strain evidence="8">G02</strain>
        <tissue evidence="8">Leaf</tissue>
    </source>
</reference>